<organism evidence="2 3">
    <name type="scientific">Psychracetigena formicireducens</name>
    <dbReference type="NCBI Taxonomy" id="2986056"/>
    <lineage>
        <taxon>Bacteria</taxon>
        <taxon>Bacillati</taxon>
        <taxon>Candidatus Lithacetigenota</taxon>
        <taxon>Candidatus Psychracetigena</taxon>
    </lineage>
</organism>
<dbReference type="Gene3D" id="3.10.350.10">
    <property type="entry name" value="LysM domain"/>
    <property type="match status" value="2"/>
</dbReference>
<dbReference type="CDD" id="cd16894">
    <property type="entry name" value="MltD-like"/>
    <property type="match status" value="1"/>
</dbReference>
<dbReference type="AlphaFoldDB" id="A0A9E2BJB5"/>
<gene>
    <name evidence="2" type="primary">mltD</name>
    <name evidence="2" type="ORF">DDT42_02108</name>
</gene>
<dbReference type="Pfam" id="PF01464">
    <property type="entry name" value="SLT"/>
    <property type="match status" value="1"/>
</dbReference>
<dbReference type="SUPFAM" id="SSF53955">
    <property type="entry name" value="Lysozyme-like"/>
    <property type="match status" value="1"/>
</dbReference>
<dbReference type="EC" id="4.2.2.-" evidence="2"/>
<feature type="domain" description="LysM" evidence="1">
    <location>
        <begin position="370"/>
        <end position="414"/>
    </location>
</feature>
<dbReference type="PANTHER" id="PTHR33734">
    <property type="entry name" value="LYSM DOMAIN-CONTAINING GPI-ANCHORED PROTEIN 2"/>
    <property type="match status" value="1"/>
</dbReference>
<feature type="domain" description="LysM" evidence="1">
    <location>
        <begin position="465"/>
        <end position="509"/>
    </location>
</feature>
<sequence length="510" mass="58548">MAQIAEEEEEVLFVDTLELNQSIAESLEDENLETDDSLQVEAQLDMDSLARQAFIHYIPKTPLPLLADRLNCIEKTIPLTANKRVAGFIDYFVVRNRNYTQTMLERKDFYFPIFEKYLKEFGLPDELKYLSIVESGLNHSAISRSSAVGLWQFMSFTGKDMKLHQDFYIDQRMDPEASTIAACRYLKMLYNVFHDWHLVLASYNCGLGKVLKVMKRTGKNNFWDLYESLPMETRAYVPQFIAVTYSMNYASAHNIHPDQDSLFVVPLSDTMWVNGCLDLTKLASLLEVDHKIIKVLNPELRRAATPHNREYIVRVPADKKAITIEKRQAILDSCYIPYEQAALAYERPYHQKLAQSKKKSTSEVQPRTKVLHRVRKGENLQVIAQLYQVKVNQLKKWNKRLVRRSLKAGQTLIVFSNTTTEKSLPTASNTYTLTNKNNSSISSDTFSKVALGSEPVLPTSSEKRIVYQVRAGDTLYKIMRKFNATSISQLMKLNDLKEQKITVGQKLIIG</sequence>
<protein>
    <submittedName>
        <fullName evidence="2">Membrane-bound lytic murein transglycosylase D</fullName>
        <ecNumber evidence="2">4.2.2.-</ecNumber>
    </submittedName>
</protein>
<dbReference type="GO" id="GO:0008932">
    <property type="term" value="F:lytic endotransglycosylase activity"/>
    <property type="evidence" value="ECO:0007669"/>
    <property type="project" value="TreeGrafter"/>
</dbReference>
<evidence type="ECO:0000313" key="2">
    <source>
        <dbReference type="EMBL" id="MBT9146226.1"/>
    </source>
</evidence>
<dbReference type="EMBL" id="QLTW01000392">
    <property type="protein sequence ID" value="MBT9146226.1"/>
    <property type="molecule type" value="Genomic_DNA"/>
</dbReference>
<evidence type="ECO:0000313" key="3">
    <source>
        <dbReference type="Proteomes" id="UP000811545"/>
    </source>
</evidence>
<dbReference type="InterPro" id="IPR018392">
    <property type="entry name" value="LysM"/>
</dbReference>
<dbReference type="InterPro" id="IPR023346">
    <property type="entry name" value="Lysozyme-like_dom_sf"/>
</dbReference>
<accession>A0A9E2BJB5</accession>
<dbReference type="SUPFAM" id="SSF54106">
    <property type="entry name" value="LysM domain"/>
    <property type="match status" value="2"/>
</dbReference>
<dbReference type="PANTHER" id="PTHR33734:SF22">
    <property type="entry name" value="MEMBRANE-BOUND LYTIC MUREIN TRANSGLYCOSYLASE D"/>
    <property type="match status" value="1"/>
</dbReference>
<keyword evidence="2" id="KW-0456">Lyase</keyword>
<evidence type="ECO:0000259" key="1">
    <source>
        <dbReference type="PROSITE" id="PS51782"/>
    </source>
</evidence>
<dbReference type="InterPro" id="IPR008258">
    <property type="entry name" value="Transglycosylase_SLT_dom_1"/>
</dbReference>
<dbReference type="Pfam" id="PF01476">
    <property type="entry name" value="LysM"/>
    <property type="match status" value="2"/>
</dbReference>
<dbReference type="Gene3D" id="1.10.530.10">
    <property type="match status" value="1"/>
</dbReference>
<reference evidence="2 3" key="1">
    <citation type="journal article" date="2021" name="bioRxiv">
        <title>Unique metabolic strategies in Hadean analogues reveal hints for primordial physiology.</title>
        <authorList>
            <person name="Nobu M.K."/>
            <person name="Nakai R."/>
            <person name="Tamazawa S."/>
            <person name="Mori H."/>
            <person name="Toyoda A."/>
            <person name="Ijiri A."/>
            <person name="Suzuki S."/>
            <person name="Kurokawa K."/>
            <person name="Kamagata Y."/>
            <person name="Tamaki H."/>
        </authorList>
    </citation>
    <scope>NUCLEOTIDE SEQUENCE [LARGE SCALE GENOMIC DNA]</scope>
    <source>
        <strain evidence="2">BS525</strain>
    </source>
</reference>
<dbReference type="SMART" id="SM00257">
    <property type="entry name" value="LysM"/>
    <property type="match status" value="2"/>
</dbReference>
<dbReference type="Proteomes" id="UP000811545">
    <property type="component" value="Unassembled WGS sequence"/>
</dbReference>
<name>A0A9E2BJB5_PSYF1</name>
<dbReference type="InterPro" id="IPR036779">
    <property type="entry name" value="LysM_dom_sf"/>
</dbReference>
<dbReference type="CDD" id="cd00118">
    <property type="entry name" value="LysM"/>
    <property type="match status" value="2"/>
</dbReference>
<comment type="caution">
    <text evidence="2">The sequence shown here is derived from an EMBL/GenBank/DDBJ whole genome shotgun (WGS) entry which is preliminary data.</text>
</comment>
<proteinExistence type="predicted"/>
<dbReference type="PROSITE" id="PS51782">
    <property type="entry name" value="LYSM"/>
    <property type="match status" value="2"/>
</dbReference>